<gene>
    <name evidence="9" type="ORF">OAUR00152_LOCUS19929</name>
</gene>
<keyword evidence="3" id="KW-0813">Transport</keyword>
<evidence type="ECO:0000256" key="5">
    <source>
        <dbReference type="ARBA" id="ARBA00023034"/>
    </source>
</evidence>
<dbReference type="InterPro" id="IPR048319">
    <property type="entry name" value="Vps52_CC"/>
</dbReference>
<reference evidence="9" key="1">
    <citation type="submission" date="2021-01" db="EMBL/GenBank/DDBJ databases">
        <authorList>
            <person name="Corre E."/>
            <person name="Pelletier E."/>
            <person name="Niang G."/>
            <person name="Scheremetjew M."/>
            <person name="Finn R."/>
            <person name="Kale V."/>
            <person name="Holt S."/>
            <person name="Cochrane G."/>
            <person name="Meng A."/>
            <person name="Brown T."/>
            <person name="Cohen L."/>
        </authorList>
    </citation>
    <scope>NUCLEOTIDE SEQUENCE</scope>
    <source>
        <strain evidence="9">Isolate 1302-5</strain>
    </source>
</reference>
<evidence type="ECO:0008006" key="10">
    <source>
        <dbReference type="Google" id="ProtNLM"/>
    </source>
</evidence>
<evidence type="ECO:0000256" key="3">
    <source>
        <dbReference type="ARBA" id="ARBA00022448"/>
    </source>
</evidence>
<dbReference type="PANTHER" id="PTHR14190:SF7">
    <property type="entry name" value="VACUOLAR PROTEIN SORTING-ASSOCIATED PROTEIN 52 HOMOLOG"/>
    <property type="match status" value="1"/>
</dbReference>
<sequence>MFVECVREVEEKYGYVHIGPQNALSLVDEEDAEDNNDAAAGEAKNNDDDDGEAEIQTIAKLLSRTSMSIPPSETAAGREMRTHLLKLRLRAVSRTREYFLSKFSELRRPRTNVRMIQVNALLRYADLNDFLLGSAPDVYAEVRDVYIESMGKTLHALFRTYAAQLARLDSRVASRNDLVALDDAALRDTFSTKVNMSKRTDAFHLGDRVAVLDPSDPRGRQPILAHVALAEGERYPYERLFKSVMTHLMDASTNEYVFVRQFFKENGGEAFGLIFSRTLGLVLEQLENYLFDCHDALAILLMIKLTHANRRTMRGRRVDALDGFFDRVANLLWPRLKMVVDAQIRSVRTANAKKLGGADLHPHVVGRRYAEFMSSCLLILNRGKRGAAGGKGGAGGGPPGGGAPGGAAEDDAVSVHSGYSAASSSVVHGKGNGNKQPAAAVVPAALTPTSRRGSAGDMLLTDLSLLTDETVRLLERLGDEHPTQKSRTVFLINNADQILCIFQERRVSSGREVKLPTRYGAHRPIQFDQTTLF</sequence>
<accession>A0A7S4J251</accession>
<feature type="region of interest" description="Disordered" evidence="6">
    <location>
        <begin position="31"/>
        <end position="51"/>
    </location>
</feature>
<dbReference type="Pfam" id="PF04129">
    <property type="entry name" value="Vps52_CC"/>
    <property type="match status" value="1"/>
</dbReference>
<dbReference type="InterPro" id="IPR048361">
    <property type="entry name" value="Vps52_C"/>
</dbReference>
<dbReference type="PANTHER" id="PTHR14190">
    <property type="entry name" value="SUPPRESSOR OF ACTIN MUTATIONS 2/VACUOLAR PROTEIN SORTING 52"/>
    <property type="match status" value="1"/>
</dbReference>
<proteinExistence type="inferred from homology"/>
<organism evidence="9">
    <name type="scientific">Odontella aurita</name>
    <dbReference type="NCBI Taxonomy" id="265563"/>
    <lineage>
        <taxon>Eukaryota</taxon>
        <taxon>Sar</taxon>
        <taxon>Stramenopiles</taxon>
        <taxon>Ochrophyta</taxon>
        <taxon>Bacillariophyta</taxon>
        <taxon>Mediophyceae</taxon>
        <taxon>Biddulphiophycidae</taxon>
        <taxon>Eupodiscales</taxon>
        <taxon>Odontellaceae</taxon>
        <taxon>Odontella</taxon>
    </lineage>
</organism>
<dbReference type="GO" id="GO:0000938">
    <property type="term" value="C:GARP complex"/>
    <property type="evidence" value="ECO:0007669"/>
    <property type="project" value="TreeGrafter"/>
</dbReference>
<feature type="region of interest" description="Disordered" evidence="6">
    <location>
        <begin position="388"/>
        <end position="414"/>
    </location>
</feature>
<protein>
    <recommendedName>
        <fullName evidence="10">Vacuolar protein sorting-associated protein 52 homolog</fullName>
    </recommendedName>
</protein>
<comment type="similarity">
    <text evidence="2">Belongs to the VPS52 family.</text>
</comment>
<evidence type="ECO:0000256" key="1">
    <source>
        <dbReference type="ARBA" id="ARBA00004601"/>
    </source>
</evidence>
<feature type="domain" description="Vps52 coiled-coil" evidence="7">
    <location>
        <begin position="71"/>
        <end position="131"/>
    </location>
</feature>
<evidence type="ECO:0000256" key="4">
    <source>
        <dbReference type="ARBA" id="ARBA00022927"/>
    </source>
</evidence>
<dbReference type="GO" id="GO:0015031">
    <property type="term" value="P:protein transport"/>
    <property type="evidence" value="ECO:0007669"/>
    <property type="project" value="UniProtKB-KW"/>
</dbReference>
<dbReference type="GO" id="GO:0032456">
    <property type="term" value="P:endocytic recycling"/>
    <property type="evidence" value="ECO:0007669"/>
    <property type="project" value="TreeGrafter"/>
</dbReference>
<evidence type="ECO:0000259" key="7">
    <source>
        <dbReference type="Pfam" id="PF04129"/>
    </source>
</evidence>
<evidence type="ECO:0000256" key="6">
    <source>
        <dbReference type="SAM" id="MobiDB-lite"/>
    </source>
</evidence>
<evidence type="ECO:0000259" key="8">
    <source>
        <dbReference type="Pfam" id="PF20655"/>
    </source>
</evidence>
<feature type="domain" description="Vps52 C-terminal" evidence="8">
    <location>
        <begin position="149"/>
        <end position="379"/>
    </location>
</feature>
<dbReference type="GO" id="GO:0005829">
    <property type="term" value="C:cytosol"/>
    <property type="evidence" value="ECO:0007669"/>
    <property type="project" value="GOC"/>
</dbReference>
<comment type="subcellular location">
    <subcellularLocation>
        <location evidence="1">Golgi apparatus</location>
        <location evidence="1">trans-Golgi network</location>
    </subcellularLocation>
</comment>
<dbReference type="AlphaFoldDB" id="A0A7S4J251"/>
<dbReference type="GO" id="GO:0019905">
    <property type="term" value="F:syntaxin binding"/>
    <property type="evidence" value="ECO:0007669"/>
    <property type="project" value="TreeGrafter"/>
</dbReference>
<name>A0A7S4J251_9STRA</name>
<feature type="compositionally biased region" description="Gly residues" evidence="6">
    <location>
        <begin position="388"/>
        <end position="405"/>
    </location>
</feature>
<dbReference type="Pfam" id="PF20655">
    <property type="entry name" value="Vps52_C"/>
    <property type="match status" value="1"/>
</dbReference>
<keyword evidence="5" id="KW-0333">Golgi apparatus</keyword>
<keyword evidence="4" id="KW-0653">Protein transport</keyword>
<dbReference type="GO" id="GO:0006896">
    <property type="term" value="P:Golgi to vacuole transport"/>
    <property type="evidence" value="ECO:0007669"/>
    <property type="project" value="TreeGrafter"/>
</dbReference>
<evidence type="ECO:0000256" key="2">
    <source>
        <dbReference type="ARBA" id="ARBA00008180"/>
    </source>
</evidence>
<dbReference type="GO" id="GO:0042147">
    <property type="term" value="P:retrograde transport, endosome to Golgi"/>
    <property type="evidence" value="ECO:0007669"/>
    <property type="project" value="TreeGrafter"/>
</dbReference>
<evidence type="ECO:0000313" key="9">
    <source>
        <dbReference type="EMBL" id="CAE2248264.1"/>
    </source>
</evidence>
<dbReference type="InterPro" id="IPR007258">
    <property type="entry name" value="Vps52"/>
</dbReference>
<dbReference type="EMBL" id="HBKQ01029255">
    <property type="protein sequence ID" value="CAE2248264.1"/>
    <property type="molecule type" value="Transcribed_RNA"/>
</dbReference>